<dbReference type="GO" id="GO:0016787">
    <property type="term" value="F:hydrolase activity"/>
    <property type="evidence" value="ECO:0007669"/>
    <property type="project" value="InterPro"/>
</dbReference>
<dbReference type="SUPFAM" id="SSF51556">
    <property type="entry name" value="Metallo-dependent hydrolases"/>
    <property type="match status" value="1"/>
</dbReference>
<dbReference type="PANTHER" id="PTHR21240">
    <property type="entry name" value="2-AMINO-3-CARBOXYLMUCONATE-6-SEMIALDEHYDE DECARBOXYLASE"/>
    <property type="match status" value="1"/>
</dbReference>
<reference evidence="3 4" key="1">
    <citation type="journal article" date="2014" name="Nature">
        <title>An environmental bacterial taxon with a large and distinct metabolic repertoire.</title>
        <authorList>
            <person name="Wilson M.C."/>
            <person name="Mori T."/>
            <person name="Ruckert C."/>
            <person name="Uria A.R."/>
            <person name="Helf M.J."/>
            <person name="Takada K."/>
            <person name="Gernert C."/>
            <person name="Steffens U.A."/>
            <person name="Heycke N."/>
            <person name="Schmitt S."/>
            <person name="Rinke C."/>
            <person name="Helfrich E.J."/>
            <person name="Brachmann A.O."/>
            <person name="Gurgui C."/>
            <person name="Wakimoto T."/>
            <person name="Kracht M."/>
            <person name="Crusemann M."/>
            <person name="Hentschel U."/>
            <person name="Abe I."/>
            <person name="Matsunaga S."/>
            <person name="Kalinowski J."/>
            <person name="Takeyama H."/>
            <person name="Piel J."/>
        </authorList>
    </citation>
    <scope>NUCLEOTIDE SEQUENCE [LARGE SCALE GENOMIC DNA]</scope>
    <source>
        <strain evidence="4">TSY2</strain>
    </source>
</reference>
<dbReference type="Proteomes" id="UP000019140">
    <property type="component" value="Unassembled WGS sequence"/>
</dbReference>
<evidence type="ECO:0000259" key="2">
    <source>
        <dbReference type="Pfam" id="PF04909"/>
    </source>
</evidence>
<dbReference type="PANTHER" id="PTHR21240:SF30">
    <property type="entry name" value="AMIDOHYDROLASE-RELATED DOMAIN-CONTAINING PROTEIN-RELATED"/>
    <property type="match status" value="1"/>
</dbReference>
<sequence length="325" mass="36584">MSDLQLISADSHMVEPPDLWSTRLDKAFRGQAPGFVMDPDGKKGLYFVCDGLEPRLMSSAFASGVSPEELLKYHQETTLENGRAGGWDPVARLDDMALDGVRAEVLYTSVGFGLLGLLDEPYQVALFRAYNDWLAEFCQHDPKRFAGLAMIPLLDVATGVKELKRSARMGLKGALIMASPPPGHSFISREYDPFWAEAEALNMPVSLHASAGHGPESKDKSRSRYQIKMCNPHEIQRSFIDIIFSGVLERYPGLKLVSAENDIGWIPHFLYSADYYFNKYRHYEPTELTMPPSAYWNRQVYATFMNDAIGIEMAHHVGEDTYMWA</sequence>
<evidence type="ECO:0000313" key="3">
    <source>
        <dbReference type="EMBL" id="ETW99349.1"/>
    </source>
</evidence>
<dbReference type="AlphaFoldDB" id="W4LN97"/>
<comment type="caution">
    <text evidence="3">The sequence shown here is derived from an EMBL/GenBank/DDBJ whole genome shotgun (WGS) entry which is preliminary data.</text>
</comment>
<organism evidence="3 4">
    <name type="scientific">Candidatus Entotheonella gemina</name>
    <dbReference type="NCBI Taxonomy" id="1429439"/>
    <lineage>
        <taxon>Bacteria</taxon>
        <taxon>Pseudomonadati</taxon>
        <taxon>Nitrospinota/Tectimicrobiota group</taxon>
        <taxon>Candidatus Tectimicrobiota</taxon>
        <taxon>Candidatus Entotheonellia</taxon>
        <taxon>Candidatus Entotheonellales</taxon>
        <taxon>Candidatus Entotheonellaceae</taxon>
        <taxon>Candidatus Entotheonella</taxon>
    </lineage>
</organism>
<dbReference type="InterPro" id="IPR006680">
    <property type="entry name" value="Amidohydro-rel"/>
</dbReference>
<evidence type="ECO:0000256" key="1">
    <source>
        <dbReference type="ARBA" id="ARBA00023239"/>
    </source>
</evidence>
<proteinExistence type="predicted"/>
<dbReference type="InterPro" id="IPR032466">
    <property type="entry name" value="Metal_Hydrolase"/>
</dbReference>
<dbReference type="GO" id="GO:0019748">
    <property type="term" value="P:secondary metabolic process"/>
    <property type="evidence" value="ECO:0007669"/>
    <property type="project" value="TreeGrafter"/>
</dbReference>
<accession>W4LN97</accession>
<dbReference type="HOGENOM" id="CLU_039329_0_0_7"/>
<dbReference type="Pfam" id="PF04909">
    <property type="entry name" value="Amidohydro_2"/>
    <property type="match status" value="1"/>
</dbReference>
<name>W4LN97_9BACT</name>
<dbReference type="EMBL" id="AZHX01001848">
    <property type="protein sequence ID" value="ETW99349.1"/>
    <property type="molecule type" value="Genomic_DNA"/>
</dbReference>
<keyword evidence="4" id="KW-1185">Reference proteome</keyword>
<dbReference type="GO" id="GO:0005829">
    <property type="term" value="C:cytosol"/>
    <property type="evidence" value="ECO:0007669"/>
    <property type="project" value="TreeGrafter"/>
</dbReference>
<protein>
    <recommendedName>
        <fullName evidence="2">Amidohydrolase-related domain-containing protein</fullName>
    </recommendedName>
</protein>
<keyword evidence="1" id="KW-0456">Lyase</keyword>
<evidence type="ECO:0000313" key="4">
    <source>
        <dbReference type="Proteomes" id="UP000019140"/>
    </source>
</evidence>
<dbReference type="GO" id="GO:0016831">
    <property type="term" value="F:carboxy-lyase activity"/>
    <property type="evidence" value="ECO:0007669"/>
    <property type="project" value="InterPro"/>
</dbReference>
<gene>
    <name evidence="3" type="ORF">ETSY2_41060</name>
</gene>
<feature type="domain" description="Amidohydrolase-related" evidence="2">
    <location>
        <begin position="115"/>
        <end position="266"/>
    </location>
</feature>
<feature type="non-terminal residue" evidence="3">
    <location>
        <position position="325"/>
    </location>
</feature>
<dbReference type="InterPro" id="IPR032465">
    <property type="entry name" value="ACMSD"/>
</dbReference>
<dbReference type="Gene3D" id="3.20.20.140">
    <property type="entry name" value="Metal-dependent hydrolases"/>
    <property type="match status" value="1"/>
</dbReference>